<keyword evidence="2" id="KW-1185">Reference proteome</keyword>
<dbReference type="RefSeq" id="WP_090630630.1">
    <property type="nucleotide sequence ID" value="NZ_CVRB01000001.1"/>
</dbReference>
<proteinExistence type="predicted"/>
<protein>
    <submittedName>
        <fullName evidence="1">Uncharacterized protein</fullName>
    </submittedName>
</protein>
<sequence length="231" mass="27342">MADKKEKETVKELKEVVEPVFGKEEKVKSESKAAEDVLEKALEQNEEQISGLDMLWRNAFQELDEWAAHAEFRDEVFLKETMFFVDSIKRNQGNLKAVSEQFYKELLEWEKAAREEFLMSTTTLQHFFPIKSYEEINEQIDNFQKRNLSIINAPYQAIANFDAMDKYLQIVERYISLRKRGRLQYLKTIKHAGDLVYENQKGFVNLFSRQIKTLMFPLNKYLEKAEEISKS</sequence>
<evidence type="ECO:0000313" key="2">
    <source>
        <dbReference type="Proteomes" id="UP000199087"/>
    </source>
</evidence>
<accession>A0A0U1NRZ9</accession>
<dbReference type="EMBL" id="CVRB01000001">
    <property type="protein sequence ID" value="CRK80715.1"/>
    <property type="molecule type" value="Genomic_DNA"/>
</dbReference>
<reference evidence="2" key="1">
    <citation type="submission" date="2015-05" db="EMBL/GenBank/DDBJ databases">
        <authorList>
            <person name="Urmite Genomes"/>
        </authorList>
    </citation>
    <scope>NUCLEOTIDE SEQUENCE [LARGE SCALE GENOMIC DNA]</scope>
    <source>
        <strain evidence="2">LF1</strain>
    </source>
</reference>
<name>A0A0U1NRZ9_9BACI</name>
<gene>
    <name evidence="1" type="ORF">BN000_00603</name>
</gene>
<evidence type="ECO:0000313" key="1">
    <source>
        <dbReference type="EMBL" id="CRK80715.1"/>
    </source>
</evidence>
<dbReference type="Proteomes" id="UP000199087">
    <property type="component" value="Unassembled WGS sequence"/>
</dbReference>
<dbReference type="OrthoDB" id="2849572at2"/>
<dbReference type="STRING" id="1499688.BN000_00603"/>
<organism evidence="1 2">
    <name type="scientific">Neobacillus massiliamazoniensis</name>
    <dbReference type="NCBI Taxonomy" id="1499688"/>
    <lineage>
        <taxon>Bacteria</taxon>
        <taxon>Bacillati</taxon>
        <taxon>Bacillota</taxon>
        <taxon>Bacilli</taxon>
        <taxon>Bacillales</taxon>
        <taxon>Bacillaceae</taxon>
        <taxon>Neobacillus</taxon>
    </lineage>
</organism>
<dbReference type="AlphaFoldDB" id="A0A0U1NRZ9"/>